<dbReference type="CDD" id="cd01167">
    <property type="entry name" value="bac_FRK"/>
    <property type="match status" value="1"/>
</dbReference>
<dbReference type="InterPro" id="IPR029056">
    <property type="entry name" value="Ribokinase-like"/>
</dbReference>
<dbReference type="RefSeq" id="WP_168875291.1">
    <property type="nucleotide sequence ID" value="NZ_JABAIM010000001.1"/>
</dbReference>
<evidence type="ECO:0000313" key="8">
    <source>
        <dbReference type="Proteomes" id="UP000587991"/>
    </source>
</evidence>
<protein>
    <submittedName>
        <fullName evidence="7">Carbohydrate kinase</fullName>
    </submittedName>
</protein>
<gene>
    <name evidence="7" type="ORF">HF682_00420</name>
</gene>
<dbReference type="InterPro" id="IPR011611">
    <property type="entry name" value="PfkB_dom"/>
</dbReference>
<dbReference type="Proteomes" id="UP000587991">
    <property type="component" value="Unassembled WGS sequence"/>
</dbReference>
<comment type="similarity">
    <text evidence="1">Belongs to the carbohydrate kinase PfkB family.</text>
</comment>
<dbReference type="PANTHER" id="PTHR43085:SF1">
    <property type="entry name" value="PSEUDOURIDINE KINASE-RELATED"/>
    <property type="match status" value="1"/>
</dbReference>
<dbReference type="SUPFAM" id="SSF53613">
    <property type="entry name" value="Ribokinase-like"/>
    <property type="match status" value="1"/>
</dbReference>
<name>A0A847S1M9_9NEIS</name>
<comment type="caution">
    <text evidence="7">The sequence shown here is derived from an EMBL/GenBank/DDBJ whole genome shotgun (WGS) entry which is preliminary data.</text>
</comment>
<evidence type="ECO:0000256" key="2">
    <source>
        <dbReference type="ARBA" id="ARBA00022679"/>
    </source>
</evidence>
<keyword evidence="8" id="KW-1185">Reference proteome</keyword>
<dbReference type="Gene3D" id="3.40.1190.20">
    <property type="match status" value="1"/>
</dbReference>
<dbReference type="PANTHER" id="PTHR43085">
    <property type="entry name" value="HEXOKINASE FAMILY MEMBER"/>
    <property type="match status" value="1"/>
</dbReference>
<dbReference type="GO" id="GO:0005524">
    <property type="term" value="F:ATP binding"/>
    <property type="evidence" value="ECO:0007669"/>
    <property type="project" value="UniProtKB-KW"/>
</dbReference>
<dbReference type="InterPro" id="IPR002173">
    <property type="entry name" value="Carboh/pur_kinase_PfkB_CS"/>
</dbReference>
<dbReference type="Pfam" id="PF00294">
    <property type="entry name" value="PfkB"/>
    <property type="match status" value="1"/>
</dbReference>
<dbReference type="GO" id="GO:0016301">
    <property type="term" value="F:kinase activity"/>
    <property type="evidence" value="ECO:0007669"/>
    <property type="project" value="UniProtKB-KW"/>
</dbReference>
<dbReference type="EMBL" id="JABAIM010000001">
    <property type="protein sequence ID" value="NLR73624.1"/>
    <property type="molecule type" value="Genomic_DNA"/>
</dbReference>
<keyword evidence="3" id="KW-0547">Nucleotide-binding</keyword>
<organism evidence="7 8">
    <name type="scientific">Leeia aquatica</name>
    <dbReference type="NCBI Taxonomy" id="2725557"/>
    <lineage>
        <taxon>Bacteria</taxon>
        <taxon>Pseudomonadati</taxon>
        <taxon>Pseudomonadota</taxon>
        <taxon>Betaproteobacteria</taxon>
        <taxon>Neisseriales</taxon>
        <taxon>Leeiaceae</taxon>
        <taxon>Leeia</taxon>
    </lineage>
</organism>
<dbReference type="PROSITE" id="PS00584">
    <property type="entry name" value="PFKB_KINASES_2"/>
    <property type="match status" value="1"/>
</dbReference>
<evidence type="ECO:0000256" key="4">
    <source>
        <dbReference type="ARBA" id="ARBA00022777"/>
    </source>
</evidence>
<evidence type="ECO:0000256" key="1">
    <source>
        <dbReference type="ARBA" id="ARBA00010688"/>
    </source>
</evidence>
<keyword evidence="4 7" id="KW-0418">Kinase</keyword>
<reference evidence="7 8" key="1">
    <citation type="submission" date="2020-04" db="EMBL/GenBank/DDBJ databases">
        <title>Draft genome of Leeia sp. IMCC25680.</title>
        <authorList>
            <person name="Song J."/>
            <person name="Cho J.-C."/>
        </authorList>
    </citation>
    <scope>NUCLEOTIDE SEQUENCE [LARGE SCALE GENOMIC DNA]</scope>
    <source>
        <strain evidence="7 8">IMCC25680</strain>
    </source>
</reference>
<proteinExistence type="inferred from homology"/>
<keyword evidence="5" id="KW-0067">ATP-binding</keyword>
<keyword evidence="2" id="KW-0808">Transferase</keyword>
<evidence type="ECO:0000259" key="6">
    <source>
        <dbReference type="Pfam" id="PF00294"/>
    </source>
</evidence>
<sequence>MSPLPRFVSAGEALTDLIRTGEDQWLSKTGGAPWNVARVMSRLDVPSAFAGAVSQDVFGDALWGASEEAGLDMRFMQRVARSPLLAMVYETHPPAYFFIGDQSADLAFDPQQLPAGWLSAVAWGHFGGISLAREPLATTLLNLARSIKQAGGRISYDPNFRQLMDARYDPMLQQMCRLADVIKVSDEDLQGLFRHDDAAAALQTIRQWNPNAAILYTRGAAGAELLIHDEHWRCAPPAITVVDTVGAGDASMGGLLYSLMQQPAMGWAEHLACAVAAGAAACLVAGAGAPTVAQLTELRKRVQVDPA</sequence>
<evidence type="ECO:0000256" key="3">
    <source>
        <dbReference type="ARBA" id="ARBA00022741"/>
    </source>
</evidence>
<accession>A0A847S1M9</accession>
<dbReference type="AlphaFoldDB" id="A0A847S1M9"/>
<dbReference type="InterPro" id="IPR050306">
    <property type="entry name" value="PfkB_Carbo_kinase"/>
</dbReference>
<evidence type="ECO:0000256" key="5">
    <source>
        <dbReference type="ARBA" id="ARBA00022840"/>
    </source>
</evidence>
<evidence type="ECO:0000313" key="7">
    <source>
        <dbReference type="EMBL" id="NLR73624.1"/>
    </source>
</evidence>
<feature type="domain" description="Carbohydrate kinase PfkB" evidence="6">
    <location>
        <begin position="8"/>
        <end position="290"/>
    </location>
</feature>